<evidence type="ECO:0000256" key="1">
    <source>
        <dbReference type="ARBA" id="ARBA00022679"/>
    </source>
</evidence>
<dbReference type="KEGG" id="tpi:TREPR_1737"/>
<feature type="compositionally biased region" description="Low complexity" evidence="4">
    <location>
        <begin position="370"/>
        <end position="380"/>
    </location>
</feature>
<dbReference type="GO" id="GO:0043633">
    <property type="term" value="P:polyadenylation-dependent RNA catabolic process"/>
    <property type="evidence" value="ECO:0007669"/>
    <property type="project" value="InterPro"/>
</dbReference>
<protein>
    <submittedName>
        <fullName evidence="7">PolyA polymerase family protein</fullName>
    </submittedName>
</protein>
<dbReference type="Pfam" id="PF12627">
    <property type="entry name" value="PolyA_pol_RNAbd"/>
    <property type="match status" value="1"/>
</dbReference>
<evidence type="ECO:0000256" key="2">
    <source>
        <dbReference type="ARBA" id="ARBA00022741"/>
    </source>
</evidence>
<dbReference type="EMBL" id="CP001843">
    <property type="protein sequence ID" value="AEF84014.1"/>
    <property type="molecule type" value="Genomic_DNA"/>
</dbReference>
<dbReference type="InterPro" id="IPR002646">
    <property type="entry name" value="PolA_pol_head_dom"/>
</dbReference>
<accession>F5YMT3</accession>
<dbReference type="HOGENOM" id="CLU_015961_0_1_12"/>
<dbReference type="SUPFAM" id="SSF81301">
    <property type="entry name" value="Nucleotidyltransferase"/>
    <property type="match status" value="1"/>
</dbReference>
<dbReference type="SUPFAM" id="SSF81891">
    <property type="entry name" value="Poly A polymerase C-terminal region-like"/>
    <property type="match status" value="1"/>
</dbReference>
<dbReference type="GO" id="GO:0000166">
    <property type="term" value="F:nucleotide binding"/>
    <property type="evidence" value="ECO:0007669"/>
    <property type="project" value="UniProtKB-KW"/>
</dbReference>
<dbReference type="GO" id="GO:0006396">
    <property type="term" value="P:RNA processing"/>
    <property type="evidence" value="ECO:0007669"/>
    <property type="project" value="InterPro"/>
</dbReference>
<dbReference type="eggNOG" id="COG0617">
    <property type="taxonomic scope" value="Bacteria"/>
</dbReference>
<dbReference type="PANTHER" id="PTHR43051">
    <property type="entry name" value="POLYNUCLEOTIDE ADENYLYLTRANSFERASE FAMILY PROTEIN"/>
    <property type="match status" value="1"/>
</dbReference>
<dbReference type="GO" id="GO:1990817">
    <property type="term" value="F:poly(A) RNA polymerase activity"/>
    <property type="evidence" value="ECO:0007669"/>
    <property type="project" value="InterPro"/>
</dbReference>
<proteinExistence type="inferred from homology"/>
<dbReference type="AlphaFoldDB" id="F5YMT3"/>
<evidence type="ECO:0000259" key="5">
    <source>
        <dbReference type="Pfam" id="PF01743"/>
    </source>
</evidence>
<name>F5YMT3_TREPZ</name>
<organism evidence="7 8">
    <name type="scientific">Treponema primitia (strain ATCC BAA-887 / DSM 12427 / ZAS-2)</name>
    <dbReference type="NCBI Taxonomy" id="545694"/>
    <lineage>
        <taxon>Bacteria</taxon>
        <taxon>Pseudomonadati</taxon>
        <taxon>Spirochaetota</taxon>
        <taxon>Spirochaetia</taxon>
        <taxon>Spirochaetales</taxon>
        <taxon>Treponemataceae</taxon>
        <taxon>Treponema</taxon>
    </lineage>
</organism>
<dbReference type="RefSeq" id="WP_015708390.1">
    <property type="nucleotide sequence ID" value="NC_015578.1"/>
</dbReference>
<evidence type="ECO:0000256" key="3">
    <source>
        <dbReference type="RuleBase" id="RU003953"/>
    </source>
</evidence>
<keyword evidence="1 3" id="KW-0808">Transferase</keyword>
<evidence type="ECO:0000256" key="4">
    <source>
        <dbReference type="SAM" id="MobiDB-lite"/>
    </source>
</evidence>
<feature type="domain" description="tRNA nucleotidyltransferase/poly(A) polymerase RNA and SrmB- binding" evidence="6">
    <location>
        <begin position="192"/>
        <end position="252"/>
    </location>
</feature>
<dbReference type="Pfam" id="PF01743">
    <property type="entry name" value="PolyA_pol"/>
    <property type="match status" value="1"/>
</dbReference>
<sequence length="407" mass="46264">MRIRYGAEQDGKPVKKAIVYTQNEHGINFSDVDSDAVNITSRLRANGFETYIVGGAVRDLMLGKKPKDFDIVSDATPSRIKKIFRNARVIGRRFRLVHVYFGPKIFEVCTFRSLKDGPTSNTYGTIEEDVLRRDFSLNALFYDPGKQVVVDYVGGMKDIREKRIRPIIPLSFIFKDDPVRMIRAVKYAATTGFKLPLTLRWTIKKQAHLLAPISPSRLTEEIFKILHSPSAAVITESLESFGLYEYLQPNLSRLMKENELFRSRYLKGLSDLNQDGEAKPGEAMAALIRDYLTDFVDWDAGLTENYKIAFLAARQFVLPMNPPRIELDQAVRLIFNEHGQTIKKKRLFERGKPRMAEREAVVEADFPGPLVPAAALSPSAEPMRKRRRRHRSRSNTAPKPDSGNSGE</sequence>
<evidence type="ECO:0000313" key="8">
    <source>
        <dbReference type="Proteomes" id="UP000009223"/>
    </source>
</evidence>
<keyword evidence="8" id="KW-1185">Reference proteome</keyword>
<feature type="domain" description="Poly A polymerase head" evidence="5">
    <location>
        <begin position="50"/>
        <end position="165"/>
    </location>
</feature>
<reference evidence="7 8" key="2">
    <citation type="journal article" date="2011" name="ISME J.">
        <title>RNA-seq reveals cooperative metabolic interactions between two termite-gut spirochete species in co-culture.</title>
        <authorList>
            <person name="Rosenthal A.Z."/>
            <person name="Matson E.G."/>
            <person name="Eldar A."/>
            <person name="Leadbetter J.R."/>
        </authorList>
    </citation>
    <scope>NUCLEOTIDE SEQUENCE [LARGE SCALE GENOMIC DNA]</scope>
    <source>
        <strain evidence="8">ATCC BAA-887 / DSM 12427 / ZAS-2</strain>
    </source>
</reference>
<dbReference type="Gene3D" id="3.30.460.10">
    <property type="entry name" value="Beta Polymerase, domain 2"/>
    <property type="match status" value="1"/>
</dbReference>
<evidence type="ECO:0000259" key="6">
    <source>
        <dbReference type="Pfam" id="PF12627"/>
    </source>
</evidence>
<dbReference type="InterPro" id="IPR010206">
    <property type="entry name" value="PolA_pol_I"/>
</dbReference>
<dbReference type="OrthoDB" id="9805698at2"/>
<keyword evidence="3" id="KW-0694">RNA-binding</keyword>
<comment type="similarity">
    <text evidence="3">Belongs to the tRNA nucleotidyltransferase/poly(A) polymerase family.</text>
</comment>
<dbReference type="Proteomes" id="UP000009223">
    <property type="component" value="Chromosome"/>
</dbReference>
<reference evidence="8" key="1">
    <citation type="submission" date="2009-12" db="EMBL/GenBank/DDBJ databases">
        <title>Complete sequence of Treponema primitia strain ZAS-2.</title>
        <authorList>
            <person name="Tetu S.G."/>
            <person name="Matson E."/>
            <person name="Ren Q."/>
            <person name="Seshadri R."/>
            <person name="Elbourne L."/>
            <person name="Hassan K.A."/>
            <person name="Durkin A."/>
            <person name="Radune D."/>
            <person name="Mohamoud Y."/>
            <person name="Shay R."/>
            <person name="Jin S."/>
            <person name="Zhang X."/>
            <person name="Lucey K."/>
            <person name="Ballor N.R."/>
            <person name="Ottesen E."/>
            <person name="Rosenthal R."/>
            <person name="Allen A."/>
            <person name="Leadbetter J.R."/>
            <person name="Paulsen I.T."/>
        </authorList>
    </citation>
    <scope>NUCLEOTIDE SEQUENCE [LARGE SCALE GENOMIC DNA]</scope>
    <source>
        <strain evidence="8">ATCC BAA-887 / DSM 12427 / ZAS-2</strain>
    </source>
</reference>
<keyword evidence="2" id="KW-0547">Nucleotide-binding</keyword>
<dbReference type="STRING" id="545694.TREPR_1737"/>
<dbReference type="NCBIfam" id="TIGR01942">
    <property type="entry name" value="pcnB"/>
    <property type="match status" value="1"/>
</dbReference>
<dbReference type="CDD" id="cd05398">
    <property type="entry name" value="NT_ClassII-CCAase"/>
    <property type="match status" value="1"/>
</dbReference>
<dbReference type="PANTHER" id="PTHR43051:SF1">
    <property type="entry name" value="POLYNUCLEOTIDE ADENYLYLTRANSFERASE FAMILY PROTEIN"/>
    <property type="match status" value="1"/>
</dbReference>
<dbReference type="InterPro" id="IPR032828">
    <property type="entry name" value="PolyA_RNA-bd"/>
</dbReference>
<evidence type="ECO:0000313" key="7">
    <source>
        <dbReference type="EMBL" id="AEF84014.1"/>
    </source>
</evidence>
<dbReference type="InterPro" id="IPR052191">
    <property type="entry name" value="tRNA_ntf/polyA_polymerase_I"/>
</dbReference>
<feature type="compositionally biased region" description="Basic residues" evidence="4">
    <location>
        <begin position="384"/>
        <end position="393"/>
    </location>
</feature>
<dbReference type="Gene3D" id="1.10.3090.10">
    <property type="entry name" value="cca-adding enzyme, domain 2"/>
    <property type="match status" value="1"/>
</dbReference>
<gene>
    <name evidence="7" type="ordered locus">TREPR_1737</name>
</gene>
<dbReference type="GO" id="GO:0003723">
    <property type="term" value="F:RNA binding"/>
    <property type="evidence" value="ECO:0007669"/>
    <property type="project" value="UniProtKB-KW"/>
</dbReference>
<dbReference type="InterPro" id="IPR043519">
    <property type="entry name" value="NT_sf"/>
</dbReference>
<feature type="region of interest" description="Disordered" evidence="4">
    <location>
        <begin position="370"/>
        <end position="407"/>
    </location>
</feature>